<keyword evidence="5" id="KW-0997">Cell inner membrane</keyword>
<sequence length="372" mass="41703">MLFRRSLLHELIATASGTFLILIGIVIAQRAGYLVQLAAKGVLPNDAITTILGFNIIRFMPLLLSLSLFLAILLTLSRWYRDSEMVIWFSAGLSITSWIRPILVFATPIVVIIAFLSLFVTPWATNKVEDFRVQLESRDDLAAISPGVFKESAHADRVFFIESFDELGNIVKNIFVQSIQHQKLGIIVAAQGSRLVEKNGDNFLLMEHGHRYEGARGTSEYSTTEFEKYAIRVEASEAKREPPSTQSISSRDLIMNKSNNNIAELQWRLAMPVSALILALLAIPLSALDPRAGRSANFALAIVIYIIYNNLLNIIQAWIAQGKVSGIIGLWPIHLVFGTLVFYMFYRRALQLPILPSIPRPSWLKLPKKAKR</sequence>
<comment type="subcellular location">
    <subcellularLocation>
        <location evidence="1">Cell inner membrane</location>
        <topology evidence="1">Multi-pass membrane protein</topology>
    </subcellularLocation>
</comment>
<keyword evidence="3" id="KW-0813">Transport</keyword>
<evidence type="ECO:0000256" key="6">
    <source>
        <dbReference type="ARBA" id="ARBA00022692"/>
    </source>
</evidence>
<accession>D7DLH8</accession>
<dbReference type="PANTHER" id="PTHR33529">
    <property type="entry name" value="SLR0882 PROTEIN-RELATED"/>
    <property type="match status" value="1"/>
</dbReference>
<keyword evidence="4" id="KW-1003">Cell membrane</keyword>
<evidence type="ECO:0000313" key="10">
    <source>
        <dbReference type="EMBL" id="ADI28662.1"/>
    </source>
</evidence>
<keyword evidence="7 9" id="KW-1133">Transmembrane helix</keyword>
<evidence type="ECO:0000256" key="4">
    <source>
        <dbReference type="ARBA" id="ARBA00022475"/>
    </source>
</evidence>
<evidence type="ECO:0000256" key="7">
    <source>
        <dbReference type="ARBA" id="ARBA00022989"/>
    </source>
</evidence>
<feature type="transmembrane region" description="Helical" evidence="9">
    <location>
        <begin position="97"/>
        <end position="120"/>
    </location>
</feature>
<dbReference type="GO" id="GO:0055085">
    <property type="term" value="P:transmembrane transport"/>
    <property type="evidence" value="ECO:0007669"/>
    <property type="project" value="InterPro"/>
</dbReference>
<name>D7DLH8_METV0</name>
<protein>
    <recommendedName>
        <fullName evidence="2">Lipopolysaccharide export system permease protein LptF</fullName>
    </recommendedName>
</protein>
<evidence type="ECO:0000256" key="1">
    <source>
        <dbReference type="ARBA" id="ARBA00004429"/>
    </source>
</evidence>
<feature type="transmembrane region" description="Helical" evidence="9">
    <location>
        <begin position="7"/>
        <end position="28"/>
    </location>
</feature>
<feature type="transmembrane region" description="Helical" evidence="9">
    <location>
        <begin position="265"/>
        <end position="286"/>
    </location>
</feature>
<dbReference type="InterPro" id="IPR030922">
    <property type="entry name" value="LptF"/>
</dbReference>
<evidence type="ECO:0000256" key="8">
    <source>
        <dbReference type="ARBA" id="ARBA00023136"/>
    </source>
</evidence>
<keyword evidence="8 9" id="KW-0472">Membrane</keyword>
<gene>
    <name evidence="10" type="ordered locus">M301_0275</name>
</gene>
<keyword evidence="6 9" id="KW-0812">Transmembrane</keyword>
<feature type="transmembrane region" description="Helical" evidence="9">
    <location>
        <begin position="298"/>
        <end position="319"/>
    </location>
</feature>
<feature type="transmembrane region" description="Helical" evidence="9">
    <location>
        <begin position="325"/>
        <end position="346"/>
    </location>
</feature>
<evidence type="ECO:0000313" key="11">
    <source>
        <dbReference type="Proteomes" id="UP000000383"/>
    </source>
</evidence>
<dbReference type="Proteomes" id="UP000000383">
    <property type="component" value="Chromosome"/>
</dbReference>
<dbReference type="GO" id="GO:0015920">
    <property type="term" value="P:lipopolysaccharide transport"/>
    <property type="evidence" value="ECO:0007669"/>
    <property type="project" value="TreeGrafter"/>
</dbReference>
<proteinExistence type="predicted"/>
<dbReference type="EMBL" id="CP002056">
    <property type="protein sequence ID" value="ADI28662.1"/>
    <property type="molecule type" value="Genomic_DNA"/>
</dbReference>
<dbReference type="PANTHER" id="PTHR33529:SF7">
    <property type="entry name" value="LIPOPOLYSACCHARIDE EXPORT SYSTEM PERMEASE PROTEIN LPTF"/>
    <property type="match status" value="1"/>
</dbReference>
<dbReference type="Pfam" id="PF03739">
    <property type="entry name" value="LptF_LptG"/>
    <property type="match status" value="1"/>
</dbReference>
<reference evidence="10 11" key="2">
    <citation type="journal article" date="2011" name="J. Bacteriol.">
        <title>Genomes of three methylotrophs from a single niche uncover genetic and metabolic divergence of Methylophilaceae.</title>
        <authorList>
            <person name="Lapidus A."/>
            <person name="Clum A."/>
            <person name="Labutti K."/>
            <person name="Kaluzhnaya M.G."/>
            <person name="Lim S."/>
            <person name="Beck D.A."/>
            <person name="Glavina Del Rio T."/>
            <person name="Nolan M."/>
            <person name="Mavromatis K."/>
            <person name="Huntemann M."/>
            <person name="Lucas S."/>
            <person name="Lidstrom M.E."/>
            <person name="Ivanova N."/>
            <person name="Chistoserdova L."/>
        </authorList>
    </citation>
    <scope>NUCLEOTIDE SEQUENCE [LARGE SCALE GENOMIC DNA]</scope>
    <source>
        <strain evidence="10 11">301</strain>
    </source>
</reference>
<dbReference type="HOGENOM" id="CLU_028799_0_0_4"/>
<dbReference type="OrthoDB" id="9778062at2"/>
<keyword evidence="11" id="KW-1185">Reference proteome</keyword>
<dbReference type="RefSeq" id="WP_013146979.1">
    <property type="nucleotide sequence ID" value="NC_014207.1"/>
</dbReference>
<organism evidence="10 11">
    <name type="scientific">Methylotenera versatilis (strain 301)</name>
    <dbReference type="NCBI Taxonomy" id="666681"/>
    <lineage>
        <taxon>Bacteria</taxon>
        <taxon>Pseudomonadati</taxon>
        <taxon>Pseudomonadota</taxon>
        <taxon>Betaproteobacteria</taxon>
        <taxon>Nitrosomonadales</taxon>
        <taxon>Methylophilaceae</taxon>
        <taxon>Methylotenera</taxon>
    </lineage>
</organism>
<dbReference type="GO" id="GO:0043190">
    <property type="term" value="C:ATP-binding cassette (ABC) transporter complex"/>
    <property type="evidence" value="ECO:0007669"/>
    <property type="project" value="InterPro"/>
</dbReference>
<evidence type="ECO:0000256" key="2">
    <source>
        <dbReference type="ARBA" id="ARBA00014213"/>
    </source>
</evidence>
<evidence type="ECO:0000256" key="9">
    <source>
        <dbReference type="SAM" id="Phobius"/>
    </source>
</evidence>
<dbReference type="NCBIfam" id="TIGR04407">
    <property type="entry name" value="LptF_YjgP"/>
    <property type="match status" value="1"/>
</dbReference>
<evidence type="ECO:0000256" key="5">
    <source>
        <dbReference type="ARBA" id="ARBA00022519"/>
    </source>
</evidence>
<dbReference type="STRING" id="666681.M301_0275"/>
<reference evidence="11" key="1">
    <citation type="submission" date="2010-05" db="EMBL/GenBank/DDBJ databases">
        <title>Complete sequence of Methylotenera sp. 301.</title>
        <authorList>
            <person name="Lucas S."/>
            <person name="Copeland A."/>
            <person name="Lapidus A."/>
            <person name="Cheng J.-F."/>
            <person name="Bruce D."/>
            <person name="Goodwin L."/>
            <person name="Pitluck S."/>
            <person name="Clum A."/>
            <person name="Land M."/>
            <person name="Hauser L."/>
            <person name="Kyrpides N."/>
            <person name="Ivanova N."/>
            <person name="Chistoservova L."/>
            <person name="Kalyuzhnaya M."/>
            <person name="Woyke T."/>
        </authorList>
    </citation>
    <scope>NUCLEOTIDE SEQUENCE [LARGE SCALE GENOMIC DNA]</scope>
    <source>
        <strain evidence="11">301</strain>
    </source>
</reference>
<feature type="transmembrane region" description="Helical" evidence="9">
    <location>
        <begin position="48"/>
        <end position="76"/>
    </location>
</feature>
<dbReference type="InterPro" id="IPR005495">
    <property type="entry name" value="LptG/LptF_permease"/>
</dbReference>
<dbReference type="AlphaFoldDB" id="D7DLH8"/>
<evidence type="ECO:0000256" key="3">
    <source>
        <dbReference type="ARBA" id="ARBA00022448"/>
    </source>
</evidence>
<dbReference type="eggNOG" id="COG0795">
    <property type="taxonomic scope" value="Bacteria"/>
</dbReference>
<dbReference type="KEGG" id="meh:M301_0275"/>